<accession>A0A6H2H452</accession>
<dbReference type="AlphaFoldDB" id="A0A6H2H452"/>
<dbReference type="Proteomes" id="UP000502136">
    <property type="component" value="Chromosome"/>
</dbReference>
<evidence type="ECO:0000313" key="2">
    <source>
        <dbReference type="EMBL" id="QJC54473.1"/>
    </source>
</evidence>
<proteinExistence type="predicted"/>
<keyword evidence="3" id="KW-1185">Reference proteome</keyword>
<name>A0A6H2H452_9BACL</name>
<dbReference type="InterPro" id="IPR025444">
    <property type="entry name" value="Monooxy_af470"/>
</dbReference>
<feature type="compositionally biased region" description="Basic and acidic residues" evidence="1">
    <location>
        <begin position="92"/>
        <end position="101"/>
    </location>
</feature>
<sequence>MKKELGSRGVTTIQYWRTYEQLERYARHGQHLEAWQRFNRAVGTEGAVGVFHETYLVEPGRSESIYVNMPRVYLAKAGSHEPVGRGSHRSRERLGADRAPN</sequence>
<evidence type="ECO:0000313" key="3">
    <source>
        <dbReference type="Proteomes" id="UP000502136"/>
    </source>
</evidence>
<feature type="region of interest" description="Disordered" evidence="1">
    <location>
        <begin position="77"/>
        <end position="101"/>
    </location>
</feature>
<dbReference type="EMBL" id="CP051428">
    <property type="protein sequence ID" value="QJC54473.1"/>
    <property type="molecule type" value="Genomic_DNA"/>
</dbReference>
<protein>
    <submittedName>
        <fullName evidence="2">DUF4188 domain-containing protein</fullName>
    </submittedName>
</protein>
<reference evidence="2 3" key="1">
    <citation type="submission" date="2020-04" db="EMBL/GenBank/DDBJ databases">
        <title>Novel Paenibacillus strain UniB2 isolated from commercial digestive syrup.</title>
        <authorList>
            <person name="Thorat V."/>
            <person name="Kirdat K."/>
            <person name="Tiwarekar B."/>
            <person name="Yadav A."/>
        </authorList>
    </citation>
    <scope>NUCLEOTIDE SEQUENCE [LARGE SCALE GENOMIC DNA]</scope>
    <source>
        <strain evidence="2 3">UniB2</strain>
    </source>
</reference>
<organism evidence="2 3">
    <name type="scientific">Paenibacillus albicereus</name>
    <dbReference type="NCBI Taxonomy" id="2726185"/>
    <lineage>
        <taxon>Bacteria</taxon>
        <taxon>Bacillati</taxon>
        <taxon>Bacillota</taxon>
        <taxon>Bacilli</taxon>
        <taxon>Bacillales</taxon>
        <taxon>Paenibacillaceae</taxon>
        <taxon>Paenibacillus</taxon>
    </lineage>
</organism>
<dbReference type="KEGG" id="palr:HGI30_19135"/>
<evidence type="ECO:0000256" key="1">
    <source>
        <dbReference type="SAM" id="MobiDB-lite"/>
    </source>
</evidence>
<dbReference type="Pfam" id="PF13826">
    <property type="entry name" value="Monooxy_af470-like"/>
    <property type="match status" value="1"/>
</dbReference>
<gene>
    <name evidence="2" type="ORF">HGI30_19135</name>
</gene>